<reference evidence="1 2" key="1">
    <citation type="submission" date="2012-05" db="EMBL/GenBank/DDBJ databases">
        <title>Genome sequence of Nitritalea halalkaliphila LW7.</title>
        <authorList>
            <person name="Jangir P.K."/>
            <person name="Singh A."/>
            <person name="Shivaji S."/>
            <person name="Sharma R."/>
        </authorList>
    </citation>
    <scope>NUCLEOTIDE SEQUENCE [LARGE SCALE GENOMIC DNA]</scope>
    <source>
        <strain evidence="1 2">LW7</strain>
    </source>
</reference>
<proteinExistence type="predicted"/>
<dbReference type="AlphaFoldDB" id="I5BYC5"/>
<dbReference type="Proteomes" id="UP000005551">
    <property type="component" value="Unassembled WGS sequence"/>
</dbReference>
<dbReference type="RefSeq" id="WP_009056514.1">
    <property type="nucleotide sequence ID" value="NZ_AJYA01000041.1"/>
</dbReference>
<protein>
    <submittedName>
        <fullName evidence="1">Uncharacterized protein</fullName>
    </submittedName>
</protein>
<keyword evidence="2" id="KW-1185">Reference proteome</keyword>
<gene>
    <name evidence="1" type="ORF">A3SI_15743</name>
</gene>
<accession>I5BYC5</accession>
<dbReference type="EMBL" id="AJYA01000041">
    <property type="protein sequence ID" value="EIM74577.1"/>
    <property type="molecule type" value="Genomic_DNA"/>
</dbReference>
<evidence type="ECO:0000313" key="1">
    <source>
        <dbReference type="EMBL" id="EIM74577.1"/>
    </source>
</evidence>
<evidence type="ECO:0000313" key="2">
    <source>
        <dbReference type="Proteomes" id="UP000005551"/>
    </source>
</evidence>
<sequence>MPFCARRATWKSPRCLLFHLRSAPSLRGERPAELEEEGDADQGEVADWEGMLAADDAAFLHSVYEGGLDAFEDLDALDASEEDPNPFLGRPLDRGPQDPRSFASFCGLDLAAFPDDRLMTEAQVSTLVEKMAALFSYYNLEPIFRRASPSAEELWAAAALLEDSAADYDVWDLVSRPVFGR</sequence>
<organism evidence="1 2">
    <name type="scientific">Nitritalea halalkaliphila LW7</name>
    <dbReference type="NCBI Taxonomy" id="1189621"/>
    <lineage>
        <taxon>Bacteria</taxon>
        <taxon>Pseudomonadati</taxon>
        <taxon>Bacteroidota</taxon>
        <taxon>Cytophagia</taxon>
        <taxon>Cytophagales</taxon>
        <taxon>Cyclobacteriaceae</taxon>
        <taxon>Nitritalea</taxon>
    </lineage>
</organism>
<name>I5BYC5_9BACT</name>
<comment type="caution">
    <text evidence="1">The sequence shown here is derived from an EMBL/GenBank/DDBJ whole genome shotgun (WGS) entry which is preliminary data.</text>
</comment>